<dbReference type="Pfam" id="PF20597">
    <property type="entry name" value="pAdhesive_15"/>
    <property type="match status" value="1"/>
</dbReference>
<keyword evidence="4" id="KW-1185">Reference proteome</keyword>
<dbReference type="STRING" id="1796497.GCE9029_00670"/>
<proteinExistence type="predicted"/>
<keyword evidence="1" id="KW-0732">Signal</keyword>
<dbReference type="Pfam" id="PF09136">
    <property type="entry name" value="Glucodextran_B"/>
    <property type="match status" value="1"/>
</dbReference>
<feature type="signal peptide" evidence="1">
    <location>
        <begin position="1"/>
        <end position="23"/>
    </location>
</feature>
<evidence type="ECO:0000256" key="1">
    <source>
        <dbReference type="SAM" id="SignalP"/>
    </source>
</evidence>
<keyword evidence="3" id="KW-0378">Hydrolase</keyword>
<sequence length="1312" mass="138858">MKIFHKFCHIFILGLFISLGAFAQTTPSPLNEANDFSAYIFGNFEAPSGNANGALAIGGDLSLGGYSVATQESATASEYSLLVEGDARYTSGRIYRGKVRVAGDISGITQSVIWGLPSGTEIENSPLSYSINASRNAYIELAEEVSLLETVGSVEFKWGGLYLKGDGESPLQVFQISGEELSRAHTFSVKNIPEGASLVFNVDGNQVRVQNLSFSDLIPHRSKSLFNFYQAQTLNLGGVSVEGSVLAPIASINASTGNLMGTVIAQSWTGAMHLGGVRFDGEISTKIEVDITTPETLITVGSSPVLVKGTVSASASALTINGVAIQPEGKVFEAYVELEEGFNTVVARATNRRGEQMTDSISVSLDLTPPYLTVDSHVDGQVVHSDRITVTGLVNDIVRGTVEAQQARVAVNGQPAEVSNRSYAATDIRLEEGENVLSITAVDQAGNTSTIERTIIYKVLAGARLEVVAGQNQSGVIGQNLSQDLVVRVIDDAGEPVVGESVIFRVVQGSGTVIADSSTYTRALAAVTDTQGIATVAFKLGHRTGVLNHKVQAKAVGYDNELSFAASAHSLHGNKISVNSGNNQRGVVGQPLPAPFIVAVTDEGANTVQGARVEFRVIKGEGVFQNEEAIYATVTDADGRASAQLTLGELEGLDAQRVQAVLIDGPEGQTLTAGFMASAFIASDPGKTSISGVILNNQDEPVPGVTLRIEKTDRTVTSDYDGRFVLEQVPVGPVHLIADGSTAWLSGEYPTLSYHIVTVAGVDNPLASPIYMVKLDTENAVLAGSEDVVLTLDNYPGFKLEIAKDSVTFPDGSREGYVSVTSVNAATVPMAPPNGMQPQFIVTIQPAGAKFWPPAKLSLPNVDGHEPGSQVEMYSYDHDLEEFVSIGLGTVSEDASTLTSNPGVGVVKAGWHCGSQPGGSGTAHNCPLCQKCENDTCVEDPAQANNPLPLEMQVEKDCQTLLCKGAVAAPEDLPEDDKKGDCKSPVCLGTSVGFEANDSDILPEDTVCATCMEGEKIPDAAKEGLSCWDGSDPNKACFTCKDGSCGNHCEASKTKEVFKVAIPGTVESWFKVMQGAFDVINRTSPVKGSVDLSGELQMEQGEACCANCTQTEPVIENKYEGQLELKGSLSAQGPIKLPNYTKYLTDGSRLYAGFNLGPYGEVKVSGAPVVNYTERLGCDEDNCFSLVAKGGGSGEIGLKGGATAAVQSWNMDSEAENCNFYNKERRKDPKYKECWEVDEGASGELKGGVKTGAEAEAGYNSCGTGSCVYKVEPMQAFAHGKVQFKFWVLELEYEVKPEPIKLFEGTSGSCSL</sequence>
<feature type="chain" id="PRO_5007281716" evidence="1">
    <location>
        <begin position="24"/>
        <end position="1312"/>
    </location>
</feature>
<protein>
    <submittedName>
        <fullName evidence="3">Bacillopeptidase F</fullName>
        <ecNumber evidence="3">3.4.21.-</ecNumber>
    </submittedName>
</protein>
<dbReference type="NCBIfam" id="TIGR04215">
    <property type="entry name" value="choice_anch_A"/>
    <property type="match status" value="1"/>
</dbReference>
<dbReference type="EC" id="3.4.21.-" evidence="3"/>
<dbReference type="OrthoDB" id="9806238at2"/>
<evidence type="ECO:0000259" key="2">
    <source>
        <dbReference type="Pfam" id="PF20597"/>
    </source>
</evidence>
<gene>
    <name evidence="3" type="primary">bpr</name>
    <name evidence="3" type="ORF">GCE9029_00670</name>
</gene>
<dbReference type="InterPro" id="IPR013783">
    <property type="entry name" value="Ig-like_fold"/>
</dbReference>
<name>A0A128EVY6_9GAMM</name>
<dbReference type="SUPFAM" id="SSF49464">
    <property type="entry name" value="Carboxypeptidase regulatory domain-like"/>
    <property type="match status" value="1"/>
</dbReference>
<dbReference type="GO" id="GO:0016787">
    <property type="term" value="F:hydrolase activity"/>
    <property type="evidence" value="ECO:0007669"/>
    <property type="project" value="UniProtKB-KW"/>
</dbReference>
<reference evidence="4" key="1">
    <citation type="submission" date="2016-02" db="EMBL/GenBank/DDBJ databases">
        <authorList>
            <person name="Rodrigo-Torres Lidia"/>
            <person name="Arahal R.David."/>
        </authorList>
    </citation>
    <scope>NUCLEOTIDE SEQUENCE [LARGE SCALE GENOMIC DNA]</scope>
    <source>
        <strain evidence="4">CECT 9029</strain>
    </source>
</reference>
<dbReference type="InterPro" id="IPR008969">
    <property type="entry name" value="CarboxyPept-like_regulatory"/>
</dbReference>
<dbReference type="EMBL" id="FIZX01000001">
    <property type="protein sequence ID" value="CZF78166.1"/>
    <property type="molecule type" value="Genomic_DNA"/>
</dbReference>
<evidence type="ECO:0000313" key="3">
    <source>
        <dbReference type="EMBL" id="CZF78166.1"/>
    </source>
</evidence>
<dbReference type="Gene3D" id="2.60.40.10">
    <property type="entry name" value="Immunoglobulins"/>
    <property type="match status" value="2"/>
</dbReference>
<feature type="domain" description="Choice-of-anchor A" evidence="2">
    <location>
        <begin position="29"/>
        <end position="272"/>
    </location>
</feature>
<organism evidence="3 4">
    <name type="scientific">Grimontia celer</name>
    <dbReference type="NCBI Taxonomy" id="1796497"/>
    <lineage>
        <taxon>Bacteria</taxon>
        <taxon>Pseudomonadati</taxon>
        <taxon>Pseudomonadota</taxon>
        <taxon>Gammaproteobacteria</taxon>
        <taxon>Vibrionales</taxon>
        <taxon>Vibrionaceae</taxon>
        <taxon>Grimontia</taxon>
    </lineage>
</organism>
<dbReference type="Proteomes" id="UP000071641">
    <property type="component" value="Unassembled WGS sequence"/>
</dbReference>
<dbReference type="InterPro" id="IPR026588">
    <property type="entry name" value="Choice_anch_A"/>
</dbReference>
<dbReference type="RefSeq" id="WP_062661017.1">
    <property type="nucleotide sequence ID" value="NZ_FIZX01000001.1"/>
</dbReference>
<accession>A0A128EVY6</accession>
<dbReference type="Gene3D" id="2.60.40.1120">
    <property type="entry name" value="Carboxypeptidase-like, regulatory domain"/>
    <property type="match status" value="1"/>
</dbReference>
<evidence type="ECO:0000313" key="4">
    <source>
        <dbReference type="Proteomes" id="UP000071641"/>
    </source>
</evidence>